<dbReference type="Gene3D" id="3.40.640.10">
    <property type="entry name" value="Type I PLP-dependent aspartate aminotransferase-like (Major domain)"/>
    <property type="match status" value="1"/>
</dbReference>
<dbReference type="EC" id="2.8.1.7" evidence="3"/>
<evidence type="ECO:0000256" key="8">
    <source>
        <dbReference type="ARBA" id="ARBA00023014"/>
    </source>
</evidence>
<dbReference type="SUPFAM" id="SSF53383">
    <property type="entry name" value="PLP-dependent transferases"/>
    <property type="match status" value="1"/>
</dbReference>
<comment type="catalytic activity">
    <reaction evidence="9">
        <text>(sulfur carrier)-H + L-cysteine = (sulfur carrier)-SH + L-alanine</text>
        <dbReference type="Rhea" id="RHEA:43892"/>
        <dbReference type="Rhea" id="RHEA-COMP:14737"/>
        <dbReference type="Rhea" id="RHEA-COMP:14739"/>
        <dbReference type="ChEBI" id="CHEBI:29917"/>
        <dbReference type="ChEBI" id="CHEBI:35235"/>
        <dbReference type="ChEBI" id="CHEBI:57972"/>
        <dbReference type="ChEBI" id="CHEBI:64428"/>
        <dbReference type="EC" id="2.8.1.7"/>
    </reaction>
</comment>
<dbReference type="InterPro" id="IPR000192">
    <property type="entry name" value="Aminotrans_V_dom"/>
</dbReference>
<evidence type="ECO:0000256" key="9">
    <source>
        <dbReference type="ARBA" id="ARBA00050776"/>
    </source>
</evidence>
<reference evidence="13" key="1">
    <citation type="journal article" date="2019" name="Int. J. Syst. Evol. Microbiol.">
        <title>The Global Catalogue of Microorganisms (GCM) 10K type strain sequencing project: providing services to taxonomists for standard genome sequencing and annotation.</title>
        <authorList>
            <consortium name="The Broad Institute Genomics Platform"/>
            <consortium name="The Broad Institute Genome Sequencing Center for Infectious Disease"/>
            <person name="Wu L."/>
            <person name="Ma J."/>
        </authorList>
    </citation>
    <scope>NUCLEOTIDE SEQUENCE [LARGE SCALE GENOMIC DNA]</scope>
    <source>
        <strain evidence="13">JCM 4087</strain>
    </source>
</reference>
<dbReference type="PIRSF" id="PIRSF005572">
    <property type="entry name" value="NifS"/>
    <property type="match status" value="1"/>
</dbReference>
<proteinExistence type="inferred from homology"/>
<sequence>MRRVYMDANATTPLLPEIVEAMRPYWMEHFGNASSIHQQGQRARTAVDEAREILAQFFNCHAAEVVFNSGGTEGDNTALFGLLHPGDHMITTSIEHSAVIAAADRLAQEGIETTKIDPQPNGLIDPMDILRAIRPNTRLISVMLANNETGIIQPVEEIGKIAAQTGVYFHIDAVQGAGKIPIDVQKIGCHLLSISGHKMHAPKGIGAIYIRKGTPVSSLIVGGSHERRRRAGTENVPSIVGLGKAAEIAMHALDSGVMHRLGELRDRLEQGLISKISGTGVNGVNTDGSIAPRAANTSNIWFDNLEGEALVIALDLKGLAVSGGSACHSGKTEPSHVLMAMGLDKNRARASLRFSLLKTVTEADIDYVLSVVPEAVARLRELAPAPEPTFSATALA</sequence>
<evidence type="ECO:0000256" key="10">
    <source>
        <dbReference type="RuleBase" id="RU004504"/>
    </source>
</evidence>
<dbReference type="InterPro" id="IPR015424">
    <property type="entry name" value="PyrdxlP-dep_Trfase"/>
</dbReference>
<keyword evidence="4" id="KW-0808">Transferase</keyword>
<evidence type="ECO:0000256" key="4">
    <source>
        <dbReference type="ARBA" id="ARBA00022679"/>
    </source>
</evidence>
<dbReference type="PANTHER" id="PTHR11601">
    <property type="entry name" value="CYSTEINE DESULFURYLASE FAMILY MEMBER"/>
    <property type="match status" value="1"/>
</dbReference>
<dbReference type="PANTHER" id="PTHR11601:SF34">
    <property type="entry name" value="CYSTEINE DESULFURASE"/>
    <property type="match status" value="1"/>
</dbReference>
<dbReference type="InterPro" id="IPR020578">
    <property type="entry name" value="Aminotrans_V_PyrdxlP_BS"/>
</dbReference>
<comment type="cofactor">
    <cofactor evidence="1 10">
        <name>pyridoxal 5'-phosphate</name>
        <dbReference type="ChEBI" id="CHEBI:597326"/>
    </cofactor>
</comment>
<evidence type="ECO:0000256" key="1">
    <source>
        <dbReference type="ARBA" id="ARBA00001933"/>
    </source>
</evidence>
<comment type="similarity">
    <text evidence="2">Belongs to the class-V pyridoxal-phosphate-dependent aminotransferase family. NifS/IscS subfamily.</text>
</comment>
<dbReference type="RefSeq" id="WP_263342248.1">
    <property type="nucleotide sequence ID" value="NZ_JAGSYH010000010.1"/>
</dbReference>
<dbReference type="InterPro" id="IPR015422">
    <property type="entry name" value="PyrdxlP-dep_Trfase_small"/>
</dbReference>
<dbReference type="Pfam" id="PF00266">
    <property type="entry name" value="Aminotran_5"/>
    <property type="match status" value="1"/>
</dbReference>
<evidence type="ECO:0000256" key="5">
    <source>
        <dbReference type="ARBA" id="ARBA00022723"/>
    </source>
</evidence>
<evidence type="ECO:0000256" key="6">
    <source>
        <dbReference type="ARBA" id="ARBA00022898"/>
    </source>
</evidence>
<dbReference type="Gene3D" id="3.90.1150.10">
    <property type="entry name" value="Aspartate Aminotransferase, domain 1"/>
    <property type="match status" value="1"/>
</dbReference>
<comment type="caution">
    <text evidence="12">The sequence shown here is derived from an EMBL/GenBank/DDBJ whole genome shotgun (WGS) entry which is preliminary data.</text>
</comment>
<dbReference type="PROSITE" id="PS00595">
    <property type="entry name" value="AA_TRANSFER_CLASS_5"/>
    <property type="match status" value="1"/>
</dbReference>
<dbReference type="Proteomes" id="UP001596091">
    <property type="component" value="Unassembled WGS sequence"/>
</dbReference>
<dbReference type="EMBL" id="JBHSPH010000007">
    <property type="protein sequence ID" value="MFC5863898.1"/>
    <property type="molecule type" value="Genomic_DNA"/>
</dbReference>
<protein>
    <recommendedName>
        <fullName evidence="3">cysteine desulfurase</fullName>
        <ecNumber evidence="3">2.8.1.7</ecNumber>
    </recommendedName>
</protein>
<evidence type="ECO:0000256" key="7">
    <source>
        <dbReference type="ARBA" id="ARBA00023004"/>
    </source>
</evidence>
<keyword evidence="5" id="KW-0479">Metal-binding</keyword>
<gene>
    <name evidence="12" type="ORF">ACFPT7_16435</name>
</gene>
<evidence type="ECO:0000313" key="12">
    <source>
        <dbReference type="EMBL" id="MFC5863898.1"/>
    </source>
</evidence>
<dbReference type="InterPro" id="IPR016454">
    <property type="entry name" value="Cysteine_dSase"/>
</dbReference>
<evidence type="ECO:0000256" key="3">
    <source>
        <dbReference type="ARBA" id="ARBA00012239"/>
    </source>
</evidence>
<evidence type="ECO:0000259" key="11">
    <source>
        <dbReference type="Pfam" id="PF00266"/>
    </source>
</evidence>
<organism evidence="12 13">
    <name type="scientific">Acidicapsa dinghuensis</name>
    <dbReference type="NCBI Taxonomy" id="2218256"/>
    <lineage>
        <taxon>Bacteria</taxon>
        <taxon>Pseudomonadati</taxon>
        <taxon>Acidobacteriota</taxon>
        <taxon>Terriglobia</taxon>
        <taxon>Terriglobales</taxon>
        <taxon>Acidobacteriaceae</taxon>
        <taxon>Acidicapsa</taxon>
    </lineage>
</organism>
<dbReference type="Gene3D" id="1.10.260.50">
    <property type="match status" value="1"/>
</dbReference>
<evidence type="ECO:0000313" key="13">
    <source>
        <dbReference type="Proteomes" id="UP001596091"/>
    </source>
</evidence>
<dbReference type="InterPro" id="IPR015421">
    <property type="entry name" value="PyrdxlP-dep_Trfase_major"/>
</dbReference>
<evidence type="ECO:0000256" key="2">
    <source>
        <dbReference type="ARBA" id="ARBA00006490"/>
    </source>
</evidence>
<name>A0ABW1EIG8_9BACT</name>
<keyword evidence="13" id="KW-1185">Reference proteome</keyword>
<accession>A0ABW1EIG8</accession>
<keyword evidence="7" id="KW-0408">Iron</keyword>
<feature type="domain" description="Aminotransferase class V" evidence="11">
    <location>
        <begin position="4"/>
        <end position="368"/>
    </location>
</feature>
<keyword evidence="6" id="KW-0663">Pyridoxal phosphate</keyword>
<keyword evidence="8" id="KW-0411">Iron-sulfur</keyword>